<accession>A0AA39JFW1</accession>
<feature type="compositionally biased region" description="Gly residues" evidence="1">
    <location>
        <begin position="148"/>
        <end position="171"/>
    </location>
</feature>
<dbReference type="AlphaFoldDB" id="A0AA39JFW1"/>
<evidence type="ECO:0000256" key="1">
    <source>
        <dbReference type="SAM" id="MobiDB-lite"/>
    </source>
</evidence>
<feature type="compositionally biased region" description="Gly residues" evidence="1">
    <location>
        <begin position="293"/>
        <end position="305"/>
    </location>
</feature>
<organism evidence="2 3">
    <name type="scientific">Armillaria tabescens</name>
    <name type="common">Ringless honey mushroom</name>
    <name type="synonym">Agaricus tabescens</name>
    <dbReference type="NCBI Taxonomy" id="1929756"/>
    <lineage>
        <taxon>Eukaryota</taxon>
        <taxon>Fungi</taxon>
        <taxon>Dikarya</taxon>
        <taxon>Basidiomycota</taxon>
        <taxon>Agaricomycotina</taxon>
        <taxon>Agaricomycetes</taxon>
        <taxon>Agaricomycetidae</taxon>
        <taxon>Agaricales</taxon>
        <taxon>Marasmiineae</taxon>
        <taxon>Physalacriaceae</taxon>
        <taxon>Desarmillaria</taxon>
    </lineage>
</organism>
<proteinExistence type="predicted"/>
<dbReference type="Proteomes" id="UP001175211">
    <property type="component" value="Unassembled WGS sequence"/>
</dbReference>
<feature type="compositionally biased region" description="Low complexity" evidence="1">
    <location>
        <begin position="246"/>
        <end position="255"/>
    </location>
</feature>
<feature type="region of interest" description="Disordered" evidence="1">
    <location>
        <begin position="148"/>
        <end position="322"/>
    </location>
</feature>
<feature type="compositionally biased region" description="Low complexity" evidence="1">
    <location>
        <begin position="213"/>
        <end position="225"/>
    </location>
</feature>
<feature type="compositionally biased region" description="Gly residues" evidence="1">
    <location>
        <begin position="203"/>
        <end position="212"/>
    </location>
</feature>
<evidence type="ECO:0000313" key="2">
    <source>
        <dbReference type="EMBL" id="KAK0442030.1"/>
    </source>
</evidence>
<feature type="region of interest" description="Disordered" evidence="1">
    <location>
        <begin position="1"/>
        <end position="24"/>
    </location>
</feature>
<dbReference type="RefSeq" id="XP_060324183.1">
    <property type="nucleotide sequence ID" value="XM_060470219.1"/>
</dbReference>
<reference evidence="2" key="1">
    <citation type="submission" date="2023-06" db="EMBL/GenBank/DDBJ databases">
        <authorList>
            <consortium name="Lawrence Berkeley National Laboratory"/>
            <person name="Ahrendt S."/>
            <person name="Sahu N."/>
            <person name="Indic B."/>
            <person name="Wong-Bajracharya J."/>
            <person name="Merenyi Z."/>
            <person name="Ke H.-M."/>
            <person name="Monk M."/>
            <person name="Kocsube S."/>
            <person name="Drula E."/>
            <person name="Lipzen A."/>
            <person name="Balint B."/>
            <person name="Henrissat B."/>
            <person name="Andreopoulos B."/>
            <person name="Martin F.M."/>
            <person name="Harder C.B."/>
            <person name="Rigling D."/>
            <person name="Ford K.L."/>
            <person name="Foster G.D."/>
            <person name="Pangilinan J."/>
            <person name="Papanicolaou A."/>
            <person name="Barry K."/>
            <person name="LaButti K."/>
            <person name="Viragh M."/>
            <person name="Koriabine M."/>
            <person name="Yan M."/>
            <person name="Riley R."/>
            <person name="Champramary S."/>
            <person name="Plett K.L."/>
            <person name="Tsai I.J."/>
            <person name="Slot J."/>
            <person name="Sipos G."/>
            <person name="Plett J."/>
            <person name="Nagy L.G."/>
            <person name="Grigoriev I.V."/>
        </authorList>
    </citation>
    <scope>NUCLEOTIDE SEQUENCE</scope>
    <source>
        <strain evidence="2">CCBAS 213</strain>
    </source>
</reference>
<gene>
    <name evidence="2" type="ORF">EV420DRAFT_1485465</name>
</gene>
<sequence length="428" mass="44564">MPVGVANELNDGASTIVDNEDEGKQQADALFKKTADALPPARFIAGDKSRTPSIQIGRLNPRRVNSTLSRTNRYKSEAKENEFPIKPGALSTVSSGPLQIQLSLHKPNLLQQPSSSTMRISAVHVILAMTLSAYALLATSLGARQGDVYGGGNNPPSGDGGQRFSGNGGPPSGGPEQGPPGENHGGQQPGQNGPPSDPPGMNAGQGGYGGLPGQQLGQGPPNGKNGPPGGQGGHVKGRGNPPPRPGSQNSPPRGNGNLGGQGSNGPLGGDQHPRGNPPNGQGGPQDGGLPQNGHGGPGQQNGGGNRRSEWAHESSVQPNMRRMERGRIAITIFSLKITSLQGHVFSKTGETISHGLNIEEKEVPETLWHTTLNNQTSTCRCRGFPPVNNLSQQIREGFDFGITLPKYAVNSIGICLQFMTTWERAGKA</sequence>
<comment type="caution">
    <text evidence="2">The sequence shown here is derived from an EMBL/GenBank/DDBJ whole genome shotgun (WGS) entry which is preliminary data.</text>
</comment>
<evidence type="ECO:0000313" key="3">
    <source>
        <dbReference type="Proteomes" id="UP001175211"/>
    </source>
</evidence>
<keyword evidence="3" id="KW-1185">Reference proteome</keyword>
<protein>
    <submittedName>
        <fullName evidence="2">Uncharacterized protein</fullName>
    </submittedName>
</protein>
<dbReference type="GeneID" id="85353767"/>
<dbReference type="EMBL" id="JAUEPS010000066">
    <property type="protein sequence ID" value="KAK0442030.1"/>
    <property type="molecule type" value="Genomic_DNA"/>
</dbReference>
<name>A0AA39JFW1_ARMTA</name>
<feature type="compositionally biased region" description="Gly residues" evidence="1">
    <location>
        <begin position="256"/>
        <end position="268"/>
    </location>
</feature>